<dbReference type="Pfam" id="PF00931">
    <property type="entry name" value="NB-ARC"/>
    <property type="match status" value="1"/>
</dbReference>
<keyword evidence="2" id="KW-0677">Repeat</keyword>
<dbReference type="SUPFAM" id="SSF52058">
    <property type="entry name" value="L domain-like"/>
    <property type="match status" value="1"/>
</dbReference>
<dbReference type="Pfam" id="PF03108">
    <property type="entry name" value="DBD_Tnp_Mut"/>
    <property type="match status" value="1"/>
</dbReference>
<evidence type="ECO:0000256" key="1">
    <source>
        <dbReference type="ARBA" id="ARBA00022614"/>
    </source>
</evidence>
<dbReference type="InterPro" id="IPR058192">
    <property type="entry name" value="WHD_ROQ1-like"/>
</dbReference>
<evidence type="ECO:0000313" key="7">
    <source>
        <dbReference type="RefSeq" id="XP_060671555.1"/>
    </source>
</evidence>
<dbReference type="InterPro" id="IPR042197">
    <property type="entry name" value="Apaf_helical"/>
</dbReference>
<dbReference type="Pfam" id="PF10551">
    <property type="entry name" value="MULE"/>
    <property type="match status" value="1"/>
</dbReference>
<protein>
    <submittedName>
        <fullName evidence="6 7">Disease resistance-like protein DSC1 isoform X1</fullName>
    </submittedName>
</protein>
<dbReference type="InterPro" id="IPR032675">
    <property type="entry name" value="LRR_dom_sf"/>
</dbReference>
<dbReference type="SUPFAM" id="SSF52540">
    <property type="entry name" value="P-loop containing nucleoside triphosphate hydrolases"/>
    <property type="match status" value="1"/>
</dbReference>
<dbReference type="Gene3D" id="1.10.8.430">
    <property type="entry name" value="Helical domain of apoptotic protease-activating factors"/>
    <property type="match status" value="1"/>
</dbReference>
<dbReference type="InterPro" id="IPR027417">
    <property type="entry name" value="P-loop_NTPase"/>
</dbReference>
<reference evidence="6 7" key="1">
    <citation type="submission" date="2025-05" db="UniProtKB">
        <authorList>
            <consortium name="RefSeq"/>
        </authorList>
    </citation>
    <scope>IDENTIFICATION</scope>
    <source>
        <tissue evidence="6 7">Seedling</tissue>
    </source>
</reference>
<keyword evidence="3" id="KW-0611">Plant defense</keyword>
<dbReference type="PANTHER" id="PTHR11017">
    <property type="entry name" value="LEUCINE-RICH REPEAT-CONTAINING PROTEIN"/>
    <property type="match status" value="1"/>
</dbReference>
<name>A0ABM4A496_ZIZJJ</name>
<dbReference type="InterPro" id="IPR000157">
    <property type="entry name" value="TIR_dom"/>
</dbReference>
<dbReference type="RefSeq" id="XP_060671554.1">
    <property type="nucleotide sequence ID" value="XM_060815571.1"/>
</dbReference>
<feature type="domain" description="TIR" evidence="4">
    <location>
        <begin position="13"/>
        <end position="175"/>
    </location>
</feature>
<dbReference type="Gene3D" id="3.40.50.10140">
    <property type="entry name" value="Toll/interleukin-1 receptor homology (TIR) domain"/>
    <property type="match status" value="2"/>
</dbReference>
<dbReference type="Gene3D" id="3.40.50.300">
    <property type="entry name" value="P-loop containing nucleotide triphosphate hydrolases"/>
    <property type="match status" value="1"/>
</dbReference>
<dbReference type="PANTHER" id="PTHR11017:SF479">
    <property type="entry name" value="DISEASE RESISTANCE PROTEIN (TIR-NBS-LRR CLASS) FAMILY"/>
    <property type="match status" value="1"/>
</dbReference>
<dbReference type="PROSITE" id="PS50104">
    <property type="entry name" value="TIR"/>
    <property type="match status" value="2"/>
</dbReference>
<evidence type="ECO:0000313" key="5">
    <source>
        <dbReference type="Proteomes" id="UP001652623"/>
    </source>
</evidence>
<dbReference type="Pfam" id="PF23282">
    <property type="entry name" value="WHD_ROQ1"/>
    <property type="match status" value="1"/>
</dbReference>
<dbReference type="SUPFAM" id="SSF52200">
    <property type="entry name" value="Toll/Interleukin receptor TIR domain"/>
    <property type="match status" value="2"/>
</dbReference>
<dbReference type="SMART" id="SM00255">
    <property type="entry name" value="TIR"/>
    <property type="match status" value="2"/>
</dbReference>
<sequence length="1979" mass="226374">MASASSSSSSSREKYDVFLSFRGKDTRDGFTGYLYHALDLKHIVTFKDDENLESGHRISEIMEAIKESKICIIVFSKDFASSTWCLDEVVRILECKRNGSTVVPIFYGIEPSVVRKQQEGYAEAFVKHEQDGREMVQQWKDALKEVAGISGHESNKIRPEYMFIEKIVEDVLLKLSKYVSANDHFKRHLIGIEKPTKEIEGLLCIGSRNVRIIGLYGMGGIGKTTLARAIFQTFYRHFESCCFLNDVREEIDRRGIDHLRKKLLFELFKDKTSLNTESTAIQEDRCRRTKVLIVLDDLDAISQLNRLLPIGCTFGDGSRVIVTTRDAQLLRSRADELYEVKRLNDSDALTLFRLHAFGQNSDLPGYEALSKSAADYAHCNPLALEVLGCSLRSKSIKEWKSALDNLKTDPDRSIQKVLKISYDGLGDKAKGIFLDIACFFDGEVDREYVESILRRNEQHSDATAGISDLIDKSLIIACQNKLSMHALLRQMGKAIVCNENKDPGKRSRLWNAKDVSYVLERSTGSSEVEGISLNLSELRKDVKVKPTAFSKMYYLRFLRMHCDNRFCNGEIFYEKVGWGPYDREVSQQIYLPYEGLEFPSDELRYLQWDLYPLKDFLSNFSPENLVELVMRDSQLVELHWDENQPVEKLKKMDLSYSEHLIQIPNLCGAINLESINLQGCISLVQIPLCFKNLDKLELLDLSDCENLKDGMENLPLNIRELKLCRTAIEVLPLRVRSLSGLLDLDMSGCNKLKDGIENLPSNLKELRLCGTAIQVVPSTIGCLMGLSHLDLYNCERLESLPESIWKLESLEWLDLSNCPNLIELEDCTSSSLRYLKISGCTGLRSIIALPPSLNCLDANNCTSLEKISSWWTPTVQDYDPQVQHQNNKSGGEIYNFEQCLKLDEDTCINVIADCACRRILSAHDDISYLEMVYPGDVIPRWSNYEAYGKSFMQLRPNWLNTDDSRFKFVFGAVVYAFKISGPETKIRFRFNFTTSIDSSVGGSFNYEDVCTLQVNKRSPHVLIRYATIDLRHVFGVNWSSVCRMVTGASFHVFMEEEKKDNWMIGNCALQVINFTASRDLRLWDSSASLSSSSTHQKKYDVFLSFGGDDTRNNFIGHVYHALCRKHIRIFKHDENLESGHEISEIMDAIKESEICMIVFSKDFASSTWCLDDVVRILDCRRDWEDIILPSFYGIEPSIVRKQDGSYAEAFNKHEQRFKDNMDKVQRWRDALKEVTNLSGYDSKDFGQMEDDDIVIAVLYNGTLVQNDSGDWEYRNGKNVMVSVGKRCTKSELEDEIFNSIEIDRNEYLLKLKWIYGRCAEKLDPTEIRCDRDVKCFLQEVRNGGMTMMRPPLYVEVISKVEHVCRNVHQTAFASDSGSNLHSFSCPPISGRLPQASDTEPIQATSQEIMVQETQFRDQVDVRGGAWTSFNIHEGVDVGGDYAERFPNDEEYEQLHHIDHDENYNAAGDDVGHNDIDFDHELPDNDNDMHPEMNNEGVDDVRVHRATSDHISSSNRSGSMAIFSSKFTGCESIVVGQLFRNKRDLQNKLSIYCMRENKEFKVTRSTTQRYEVVCLENTCKWRLRATTFKNGEIFVVRIFDNVHSCSLDIVHREHKQASSRVIGQCIKFKYEGIARVYKPKEIQHDFLQKYGVNISYNKAWRGKEYALNSVRGSPEENFAKLPAYCFELVSKNPGTVTRIKTDDNNNFVYFFMAIGASIRGFKSHIRFVLAVDATTLKGKYKGYMYIASGMDGNKQIYPLAFGIGDGENEQAYTWFFQNLKDAIGDFPDLVFVSDRHPAIERALRKVFPNAYHALCTYHISRNIKANGHAKDESIIQCFMLAASAYLVEDFEFYMGQIEAKNIRAAQYIRSCDPTRWARSLCPCRRYTIMTTNIAESLNGILLDAREMPIVALIEHIRDLLQRWFYERHTAGAKLTKPVTDHMEEQLKLRNLESIGLRVKAINMHEFLVEGGSLRGTVNLQ</sequence>
<organism evidence="5 7">
    <name type="scientific">Ziziphus jujuba</name>
    <name type="common">Chinese jujube</name>
    <name type="synonym">Ziziphus sativa</name>
    <dbReference type="NCBI Taxonomy" id="326968"/>
    <lineage>
        <taxon>Eukaryota</taxon>
        <taxon>Viridiplantae</taxon>
        <taxon>Streptophyta</taxon>
        <taxon>Embryophyta</taxon>
        <taxon>Tracheophyta</taxon>
        <taxon>Spermatophyta</taxon>
        <taxon>Magnoliopsida</taxon>
        <taxon>eudicotyledons</taxon>
        <taxon>Gunneridae</taxon>
        <taxon>Pentapetalae</taxon>
        <taxon>rosids</taxon>
        <taxon>fabids</taxon>
        <taxon>Rosales</taxon>
        <taxon>Rhamnaceae</taxon>
        <taxon>Paliureae</taxon>
        <taxon>Ziziphus</taxon>
    </lineage>
</organism>
<evidence type="ECO:0000256" key="2">
    <source>
        <dbReference type="ARBA" id="ARBA00022737"/>
    </source>
</evidence>
<dbReference type="RefSeq" id="XP_060671555.1">
    <property type="nucleotide sequence ID" value="XM_060815572.1"/>
</dbReference>
<dbReference type="Pfam" id="PF01582">
    <property type="entry name" value="TIR"/>
    <property type="match status" value="2"/>
</dbReference>
<dbReference type="Proteomes" id="UP001652623">
    <property type="component" value="Chromosome 3"/>
</dbReference>
<dbReference type="InterPro" id="IPR003593">
    <property type="entry name" value="AAA+_ATPase"/>
</dbReference>
<dbReference type="Gene3D" id="3.80.10.10">
    <property type="entry name" value="Ribonuclease Inhibitor"/>
    <property type="match status" value="2"/>
</dbReference>
<evidence type="ECO:0000256" key="3">
    <source>
        <dbReference type="ARBA" id="ARBA00022821"/>
    </source>
</evidence>
<keyword evidence="5" id="KW-1185">Reference proteome</keyword>
<gene>
    <name evidence="6 7" type="primary">LOC125423234</name>
</gene>
<dbReference type="InterPro" id="IPR035897">
    <property type="entry name" value="Toll_tir_struct_dom_sf"/>
</dbReference>
<dbReference type="GeneID" id="125423234"/>
<keyword evidence="1" id="KW-0433">Leucine-rich repeat</keyword>
<evidence type="ECO:0000313" key="6">
    <source>
        <dbReference type="RefSeq" id="XP_060671554.1"/>
    </source>
</evidence>
<accession>A0ABM4A496</accession>
<feature type="domain" description="TIR" evidence="4">
    <location>
        <begin position="1097"/>
        <end position="1262"/>
    </location>
</feature>
<proteinExistence type="predicted"/>
<dbReference type="InterPro" id="IPR004332">
    <property type="entry name" value="Transposase_MuDR"/>
</dbReference>
<evidence type="ECO:0000259" key="4">
    <source>
        <dbReference type="PROSITE" id="PS50104"/>
    </source>
</evidence>
<dbReference type="InterPro" id="IPR002182">
    <property type="entry name" value="NB-ARC"/>
</dbReference>
<dbReference type="PRINTS" id="PR00364">
    <property type="entry name" value="DISEASERSIST"/>
</dbReference>
<dbReference type="SUPFAM" id="SSF46785">
    <property type="entry name" value="Winged helix' DNA-binding domain"/>
    <property type="match status" value="1"/>
</dbReference>
<dbReference type="InterPro" id="IPR044974">
    <property type="entry name" value="Disease_R_plants"/>
</dbReference>
<dbReference type="SMART" id="SM00382">
    <property type="entry name" value="AAA"/>
    <property type="match status" value="1"/>
</dbReference>
<dbReference type="InterPro" id="IPR018289">
    <property type="entry name" value="MULE_transposase_dom"/>
</dbReference>
<dbReference type="InterPro" id="IPR036390">
    <property type="entry name" value="WH_DNA-bd_sf"/>
</dbReference>